<keyword evidence="3" id="KW-0804">Transcription</keyword>
<feature type="domain" description="HTH araC/xylS-type" evidence="4">
    <location>
        <begin position="203"/>
        <end position="304"/>
    </location>
</feature>
<reference evidence="5 6" key="1">
    <citation type="submission" date="2019-09" db="EMBL/GenBank/DDBJ databases">
        <title>Chitinophaga ginsengihumi sp. nov., isolated from soil of ginseng rhizosphere.</title>
        <authorList>
            <person name="Lee J."/>
        </authorList>
    </citation>
    <scope>NUCLEOTIDE SEQUENCE [LARGE SCALE GENOMIC DNA]</scope>
    <source>
        <strain evidence="5 6">BN140078</strain>
    </source>
</reference>
<proteinExistence type="predicted"/>
<evidence type="ECO:0000313" key="5">
    <source>
        <dbReference type="EMBL" id="KAA2239539.1"/>
    </source>
</evidence>
<protein>
    <submittedName>
        <fullName evidence="5">AraC family transcriptional regulator</fullName>
    </submittedName>
</protein>
<sequence>MIDRSVLENGIHHFRSISGLCGALGVARPKHPLITMINHDDIAADAKVKYLVHDFYMISYKSNLNGKLKYGQGYYDFDEGGLIFIAPNQPISVVDDNDVCKGYSLFFHPDLLSGSHLIKSITKYGFFNYNINEALHLSEKEKQKILNIFEEIKDELETAIDDSSQELVVSYIEVLLNYSNRYYKRQFITRKAVNSPVIERFEKTLNNYYAEDLPLQNGIPSVKYFSDQLNVSAGYLSDLLRNLTGSNTQQHIHAKLIEVAKQKLAATDLTAAEIAYELGFEHPQSFNKLFKNKTKMTPLQYKQLAG</sequence>
<comment type="caution">
    <text evidence="5">The sequence shown here is derived from an EMBL/GenBank/DDBJ whole genome shotgun (WGS) entry which is preliminary data.</text>
</comment>
<organism evidence="5 6">
    <name type="scientific">Chitinophaga agrisoli</name>
    <dbReference type="NCBI Taxonomy" id="2607653"/>
    <lineage>
        <taxon>Bacteria</taxon>
        <taxon>Pseudomonadati</taxon>
        <taxon>Bacteroidota</taxon>
        <taxon>Chitinophagia</taxon>
        <taxon>Chitinophagales</taxon>
        <taxon>Chitinophagaceae</taxon>
        <taxon>Chitinophaga</taxon>
    </lineage>
</organism>
<dbReference type="SMART" id="SM00342">
    <property type="entry name" value="HTH_ARAC"/>
    <property type="match status" value="1"/>
</dbReference>
<dbReference type="InterPro" id="IPR018060">
    <property type="entry name" value="HTH_AraC"/>
</dbReference>
<dbReference type="GO" id="GO:0043565">
    <property type="term" value="F:sequence-specific DNA binding"/>
    <property type="evidence" value="ECO:0007669"/>
    <property type="project" value="InterPro"/>
</dbReference>
<accession>A0A5B2VN19</accession>
<name>A0A5B2VN19_9BACT</name>
<keyword evidence="2" id="KW-0238">DNA-binding</keyword>
<keyword evidence="6" id="KW-1185">Reference proteome</keyword>
<dbReference type="PANTHER" id="PTHR43280:SF32">
    <property type="entry name" value="TRANSCRIPTIONAL REGULATORY PROTEIN"/>
    <property type="match status" value="1"/>
</dbReference>
<dbReference type="InterPro" id="IPR003313">
    <property type="entry name" value="AraC-bd"/>
</dbReference>
<keyword evidence="1" id="KW-0805">Transcription regulation</keyword>
<dbReference type="Gene3D" id="1.10.10.60">
    <property type="entry name" value="Homeodomain-like"/>
    <property type="match status" value="1"/>
</dbReference>
<dbReference type="Proteomes" id="UP000324611">
    <property type="component" value="Unassembled WGS sequence"/>
</dbReference>
<dbReference type="InterPro" id="IPR037923">
    <property type="entry name" value="HTH-like"/>
</dbReference>
<dbReference type="SUPFAM" id="SSF51215">
    <property type="entry name" value="Regulatory protein AraC"/>
    <property type="match status" value="1"/>
</dbReference>
<evidence type="ECO:0000256" key="3">
    <source>
        <dbReference type="ARBA" id="ARBA00023163"/>
    </source>
</evidence>
<evidence type="ECO:0000259" key="4">
    <source>
        <dbReference type="PROSITE" id="PS01124"/>
    </source>
</evidence>
<dbReference type="Pfam" id="PF12833">
    <property type="entry name" value="HTH_18"/>
    <property type="match status" value="1"/>
</dbReference>
<dbReference type="PROSITE" id="PS01124">
    <property type="entry name" value="HTH_ARAC_FAMILY_2"/>
    <property type="match status" value="1"/>
</dbReference>
<dbReference type="Pfam" id="PF02311">
    <property type="entry name" value="AraC_binding"/>
    <property type="match status" value="1"/>
</dbReference>
<evidence type="ECO:0000256" key="1">
    <source>
        <dbReference type="ARBA" id="ARBA00023015"/>
    </source>
</evidence>
<dbReference type="RefSeq" id="WP_149840718.1">
    <property type="nucleotide sequence ID" value="NZ_VUOC01000004.1"/>
</dbReference>
<dbReference type="InterPro" id="IPR009057">
    <property type="entry name" value="Homeodomain-like_sf"/>
</dbReference>
<reference evidence="5 6" key="2">
    <citation type="submission" date="2019-09" db="EMBL/GenBank/DDBJ databases">
        <authorList>
            <person name="Jin C."/>
        </authorList>
    </citation>
    <scope>NUCLEOTIDE SEQUENCE [LARGE SCALE GENOMIC DNA]</scope>
    <source>
        <strain evidence="5 6">BN140078</strain>
    </source>
</reference>
<gene>
    <name evidence="5" type="ORF">F0L74_25400</name>
</gene>
<dbReference type="SUPFAM" id="SSF46689">
    <property type="entry name" value="Homeodomain-like"/>
    <property type="match status" value="1"/>
</dbReference>
<evidence type="ECO:0000313" key="6">
    <source>
        <dbReference type="Proteomes" id="UP000324611"/>
    </source>
</evidence>
<dbReference type="PANTHER" id="PTHR43280">
    <property type="entry name" value="ARAC-FAMILY TRANSCRIPTIONAL REGULATOR"/>
    <property type="match status" value="1"/>
</dbReference>
<dbReference type="GO" id="GO:0003700">
    <property type="term" value="F:DNA-binding transcription factor activity"/>
    <property type="evidence" value="ECO:0007669"/>
    <property type="project" value="InterPro"/>
</dbReference>
<dbReference type="AlphaFoldDB" id="A0A5B2VN19"/>
<evidence type="ECO:0000256" key="2">
    <source>
        <dbReference type="ARBA" id="ARBA00023125"/>
    </source>
</evidence>
<dbReference type="EMBL" id="VUOC01000004">
    <property type="protein sequence ID" value="KAA2239539.1"/>
    <property type="molecule type" value="Genomic_DNA"/>
</dbReference>